<protein>
    <submittedName>
        <fullName evidence="2">Uncharacterized protein</fullName>
    </submittedName>
</protein>
<comment type="caution">
    <text evidence="2">The sequence shown here is derived from an EMBL/GenBank/DDBJ whole genome shotgun (WGS) entry which is preliminary data.</text>
</comment>
<organism evidence="2 3">
    <name type="scientific">Aphanocapsa feldmannii 277cV</name>
    <dbReference type="NCBI Taxonomy" id="2507553"/>
    <lineage>
        <taxon>Bacteria</taxon>
        <taxon>Bacillati</taxon>
        <taxon>Cyanobacteriota</taxon>
        <taxon>Cyanophyceae</taxon>
        <taxon>Oscillatoriophycideae</taxon>
        <taxon>Chroococcales</taxon>
        <taxon>Microcystaceae</taxon>
        <taxon>Aphanocapsa</taxon>
    </lineage>
</organism>
<feature type="compositionally biased region" description="Polar residues" evidence="1">
    <location>
        <begin position="83"/>
        <end position="94"/>
    </location>
</feature>
<proteinExistence type="predicted"/>
<feature type="region of interest" description="Disordered" evidence="1">
    <location>
        <begin position="1"/>
        <end position="47"/>
    </location>
</feature>
<reference evidence="2 3" key="1">
    <citation type="journal article" date="2019" name="mSystems">
        <title>Life at home and on the roam: Genomic adaptions reflect the dual lifestyle of an intracellular, facultative symbiont.</title>
        <authorList>
            <person name="Burgsdorf I."/>
        </authorList>
    </citation>
    <scope>NUCLEOTIDE SEQUENCE [LARGE SCALE GENOMIC DNA]</scope>
    <source>
        <strain evidence="2">277cV</strain>
    </source>
</reference>
<sequence length="109" mass="11693">MAIPAAVLRQPPASAIEHLARPPRQRCDDSGSGPGQHMAVQPGCHAPEAGAAICPSSWTARQRRQRFAADDAATASTRDYPDNRQSTSSTSARHTSFLPRPRSECRDGT</sequence>
<gene>
    <name evidence="2" type="ORF">ERJ67_07390</name>
</gene>
<feature type="region of interest" description="Disordered" evidence="1">
    <location>
        <begin position="63"/>
        <end position="109"/>
    </location>
</feature>
<evidence type="ECO:0000256" key="1">
    <source>
        <dbReference type="SAM" id="MobiDB-lite"/>
    </source>
</evidence>
<dbReference type="EMBL" id="SRMO01000071">
    <property type="protein sequence ID" value="TGG91822.1"/>
    <property type="molecule type" value="Genomic_DNA"/>
</dbReference>
<evidence type="ECO:0000313" key="2">
    <source>
        <dbReference type="EMBL" id="TGG91822.1"/>
    </source>
</evidence>
<evidence type="ECO:0000313" key="3">
    <source>
        <dbReference type="Proteomes" id="UP000317990"/>
    </source>
</evidence>
<dbReference type="Proteomes" id="UP000317990">
    <property type="component" value="Unassembled WGS sequence"/>
</dbReference>
<accession>A0A524RMI2</accession>
<dbReference type="AlphaFoldDB" id="A0A524RMI2"/>
<name>A0A524RMI2_9CHRO</name>